<keyword evidence="2" id="KW-1185">Reference proteome</keyword>
<dbReference type="InterPro" id="IPR018490">
    <property type="entry name" value="cNMP-bd_dom_sf"/>
</dbReference>
<evidence type="ECO:0000313" key="1">
    <source>
        <dbReference type="EMBL" id="QBK31028.1"/>
    </source>
</evidence>
<reference evidence="1 2" key="1">
    <citation type="journal article" date="2017" name="Int. J. Syst. Evol. Microbiol.">
        <title>Roseitalea porphyridii gen. nov., sp. nov., isolated from a red alga, and reclassification of Hoeflea suaedae Chung et al. 2013 as Pseudohoeflea suaedae gen. nov., comb. nov.</title>
        <authorList>
            <person name="Hyeon J.W."/>
            <person name="Jeong S.E."/>
            <person name="Baek K."/>
            <person name="Jeon C.O."/>
        </authorList>
    </citation>
    <scope>NUCLEOTIDE SEQUENCE [LARGE SCALE GENOMIC DNA]</scope>
    <source>
        <strain evidence="1 2">MA7-20</strain>
    </source>
</reference>
<evidence type="ECO:0000313" key="2">
    <source>
        <dbReference type="Proteomes" id="UP000293719"/>
    </source>
</evidence>
<dbReference type="KEGG" id="rpod:E0E05_10755"/>
<dbReference type="SUPFAM" id="SSF51206">
    <property type="entry name" value="cAMP-binding domain-like"/>
    <property type="match status" value="1"/>
</dbReference>
<dbReference type="Gene3D" id="2.60.120.10">
    <property type="entry name" value="Jelly Rolls"/>
    <property type="match status" value="1"/>
</dbReference>
<dbReference type="InterPro" id="IPR036390">
    <property type="entry name" value="WH_DNA-bd_sf"/>
</dbReference>
<dbReference type="SUPFAM" id="SSF46785">
    <property type="entry name" value="Winged helix' DNA-binding domain"/>
    <property type="match status" value="1"/>
</dbReference>
<protein>
    <submittedName>
        <fullName evidence="1">Crp/Fnr family transcriptional regulator</fullName>
    </submittedName>
</protein>
<sequence length="237" mass="26357">MTMHVADGPFGGLERRLRERVEYALLRRTFDKGEHLYAAGNEYAGLFWLRSGVALAYNRRGDRYEFAVPLHWGLWGAPSIISRKHNSTLEARTRCVVDWLPPEATRALMEEAEFVRLVAKWTADDYAMLLDMLAVMSIGRSEDRLLGYLTRIHAFAVANPDAMAGAQSASGIAWPFTTVQLAAFLGLSRPHLSAILGRLNGDGRVRIADRLLYMPEPQRREGSAVDGEAGAGDQSRP</sequence>
<name>A0A4V1A414_9HYPH</name>
<dbReference type="InterPro" id="IPR014710">
    <property type="entry name" value="RmlC-like_jellyroll"/>
</dbReference>
<proteinExistence type="predicted"/>
<dbReference type="GeneID" id="90767776"/>
<dbReference type="RefSeq" id="WP_131616707.1">
    <property type="nucleotide sequence ID" value="NZ_CP036532.1"/>
</dbReference>
<accession>A0A4V1A414</accession>
<dbReference type="AlphaFoldDB" id="A0A4V1A414"/>
<dbReference type="EMBL" id="CP036532">
    <property type="protein sequence ID" value="QBK31028.1"/>
    <property type="molecule type" value="Genomic_DNA"/>
</dbReference>
<dbReference type="Proteomes" id="UP000293719">
    <property type="component" value="Chromosome"/>
</dbReference>
<organism evidence="1 2">
    <name type="scientific">Roseitalea porphyridii</name>
    <dbReference type="NCBI Taxonomy" id="1852022"/>
    <lineage>
        <taxon>Bacteria</taxon>
        <taxon>Pseudomonadati</taxon>
        <taxon>Pseudomonadota</taxon>
        <taxon>Alphaproteobacteria</taxon>
        <taxon>Hyphomicrobiales</taxon>
        <taxon>Ahrensiaceae</taxon>
        <taxon>Roseitalea</taxon>
    </lineage>
</organism>
<gene>
    <name evidence="1" type="ORF">E0E05_10755</name>
</gene>